<organism evidence="17 18">
    <name type="scientific">Rhodoferax saidenbachensis</name>
    <dbReference type="NCBI Taxonomy" id="1484693"/>
    <lineage>
        <taxon>Bacteria</taxon>
        <taxon>Pseudomonadati</taxon>
        <taxon>Pseudomonadota</taxon>
        <taxon>Betaproteobacteria</taxon>
        <taxon>Burkholderiales</taxon>
        <taxon>Comamonadaceae</taxon>
        <taxon>Rhodoferax</taxon>
    </lineage>
</organism>
<accession>A0A1P8KFG8</accession>
<protein>
    <submittedName>
        <fullName evidence="17">Peptidase M48</fullName>
    </submittedName>
</protein>
<evidence type="ECO:0000313" key="18">
    <source>
        <dbReference type="Proteomes" id="UP000186110"/>
    </source>
</evidence>
<evidence type="ECO:0000256" key="8">
    <source>
        <dbReference type="ARBA" id="ARBA00022989"/>
    </source>
</evidence>
<feature type="transmembrane region" description="Helical" evidence="14">
    <location>
        <begin position="294"/>
        <end position="313"/>
    </location>
</feature>
<dbReference type="InterPro" id="IPR027057">
    <property type="entry name" value="CAXX_Prtase_1"/>
</dbReference>
<dbReference type="CDD" id="cd07343">
    <property type="entry name" value="M48A_Zmpste24p_like"/>
    <property type="match status" value="1"/>
</dbReference>
<feature type="transmembrane region" description="Helical" evidence="14">
    <location>
        <begin position="149"/>
        <end position="172"/>
    </location>
</feature>
<dbReference type="Gene3D" id="3.30.2010.10">
    <property type="entry name" value="Metalloproteases ('zincins'), catalytic domain"/>
    <property type="match status" value="1"/>
</dbReference>
<feature type="transmembrane region" description="Helical" evidence="14">
    <location>
        <begin position="102"/>
        <end position="129"/>
    </location>
</feature>
<dbReference type="GO" id="GO:0004222">
    <property type="term" value="F:metalloendopeptidase activity"/>
    <property type="evidence" value="ECO:0007669"/>
    <property type="project" value="InterPro"/>
</dbReference>
<evidence type="ECO:0000256" key="14">
    <source>
        <dbReference type="SAM" id="Phobius"/>
    </source>
</evidence>
<feature type="transmembrane region" description="Helical" evidence="14">
    <location>
        <begin position="71"/>
        <end position="90"/>
    </location>
</feature>
<comment type="subcellular location">
    <subcellularLocation>
        <location evidence="1">Endoplasmic reticulum membrane</location>
        <topology evidence="1">Multi-pass membrane protein</topology>
    </subcellularLocation>
</comment>
<dbReference type="AlphaFoldDB" id="A0A1P8KFG8"/>
<dbReference type="Pfam" id="PF16491">
    <property type="entry name" value="Peptidase_M48_N"/>
    <property type="match status" value="1"/>
</dbReference>
<sequence>MNPSNLLTLVFALALAGSLVLKFWLASRQMRHVAQHRHAVPAAFVDQISLEAHQKAAEYTIAQSRFGLLELAWGAAVTLGWTLLGGLTLLNETLGQWLSSSLAQQVALLAVFTVVSSLLDLPFTLYRTFVIEARFGFNKTTLALWLQDLVKSTVLAVLIGGPLAALVVWMMGATGAYWWLWTWGVWMGFNLLMLLVYPTWIAPWFNQFKPLQDAELQTRVTQLMARCGFTSKGFYVMDGSKRSAHANAYFTGFGASKRVVFYDTLLQQLTAPEVDAVLAHELGHFKHRHILKRVVSMFALSLLGFALLGWVSQQVWFFTGLGVMPNLGAPNDALALMLFMMVLPLLGTFVGPLFAQLSRKHEFEADAYAVAQTSGADLSSALLKLYKDNASTLTPDPVYVKFYYSHPPASERLGRMLGTASAGV</sequence>
<dbReference type="eggNOG" id="COG0501">
    <property type="taxonomic scope" value="Bacteria"/>
</dbReference>
<reference evidence="17 18" key="1">
    <citation type="submission" date="2017-01" db="EMBL/GenBank/DDBJ databases">
        <authorList>
            <person name="Mah S.A."/>
            <person name="Swanson W.J."/>
            <person name="Moy G.W."/>
            <person name="Vacquier V.D."/>
        </authorList>
    </citation>
    <scope>NUCLEOTIDE SEQUENCE [LARGE SCALE GENOMIC DNA]</scope>
    <source>
        <strain evidence="17 18">DSM 22694</strain>
    </source>
</reference>
<keyword evidence="4 12" id="KW-0479">Metal-binding</keyword>
<feature type="transmembrane region" description="Helical" evidence="14">
    <location>
        <begin position="178"/>
        <end position="200"/>
    </location>
</feature>
<evidence type="ECO:0000256" key="3">
    <source>
        <dbReference type="ARBA" id="ARBA00022692"/>
    </source>
</evidence>
<dbReference type="STRING" id="1484693.RS694_06475"/>
<feature type="active site" description="Proton donor" evidence="11">
    <location>
        <position position="366"/>
    </location>
</feature>
<evidence type="ECO:0000256" key="7">
    <source>
        <dbReference type="ARBA" id="ARBA00022833"/>
    </source>
</evidence>
<evidence type="ECO:0000256" key="10">
    <source>
        <dbReference type="ARBA" id="ARBA00023136"/>
    </source>
</evidence>
<keyword evidence="18" id="KW-1185">Reference proteome</keyword>
<keyword evidence="5 13" id="KW-0378">Hydrolase</keyword>
<evidence type="ECO:0000256" key="5">
    <source>
        <dbReference type="ARBA" id="ARBA00022801"/>
    </source>
</evidence>
<evidence type="ECO:0000256" key="9">
    <source>
        <dbReference type="ARBA" id="ARBA00023049"/>
    </source>
</evidence>
<feature type="binding site" evidence="12">
    <location>
        <position position="280"/>
    </location>
    <ligand>
        <name>Zn(2+)</name>
        <dbReference type="ChEBI" id="CHEBI:29105"/>
        <note>catalytic</note>
    </ligand>
</feature>
<keyword evidence="2 13" id="KW-0645">Protease</keyword>
<dbReference type="InterPro" id="IPR032456">
    <property type="entry name" value="Peptidase_M48_N"/>
</dbReference>
<dbReference type="PANTHER" id="PTHR10120">
    <property type="entry name" value="CAAX PRENYL PROTEASE 1"/>
    <property type="match status" value="1"/>
</dbReference>
<keyword evidence="6" id="KW-0256">Endoplasmic reticulum</keyword>
<evidence type="ECO:0000256" key="2">
    <source>
        <dbReference type="ARBA" id="ARBA00022670"/>
    </source>
</evidence>
<feature type="active site" evidence="11">
    <location>
        <position position="281"/>
    </location>
</feature>
<keyword evidence="7 12" id="KW-0862">Zinc</keyword>
<dbReference type="Pfam" id="PF01435">
    <property type="entry name" value="Peptidase_M48"/>
    <property type="match status" value="1"/>
</dbReference>
<feature type="transmembrane region" description="Helical" evidence="14">
    <location>
        <begin position="333"/>
        <end position="355"/>
    </location>
</feature>
<feature type="binding site" evidence="12">
    <location>
        <position position="284"/>
    </location>
    <ligand>
        <name>Zn(2+)</name>
        <dbReference type="ChEBI" id="CHEBI:29105"/>
        <note>catalytic</note>
    </ligand>
</feature>
<evidence type="ECO:0000256" key="13">
    <source>
        <dbReference type="RuleBase" id="RU003983"/>
    </source>
</evidence>
<comment type="cofactor">
    <cofactor evidence="12 13">
        <name>Zn(2+)</name>
        <dbReference type="ChEBI" id="CHEBI:29105"/>
    </cofactor>
    <text evidence="12 13">Binds 1 zinc ion per subunit.</text>
</comment>
<feature type="domain" description="Peptidase M48" evidence="15">
    <location>
        <begin position="210"/>
        <end position="416"/>
    </location>
</feature>
<evidence type="ECO:0000256" key="4">
    <source>
        <dbReference type="ARBA" id="ARBA00022723"/>
    </source>
</evidence>
<keyword evidence="9 13" id="KW-0482">Metalloprotease</keyword>
<feature type="transmembrane region" description="Helical" evidence="14">
    <location>
        <begin position="6"/>
        <end position="25"/>
    </location>
</feature>
<name>A0A1P8KFG8_9BURK</name>
<dbReference type="GO" id="GO:0046872">
    <property type="term" value="F:metal ion binding"/>
    <property type="evidence" value="ECO:0007669"/>
    <property type="project" value="UniProtKB-KW"/>
</dbReference>
<dbReference type="InterPro" id="IPR001915">
    <property type="entry name" value="Peptidase_M48"/>
</dbReference>
<dbReference type="KEGG" id="rsb:RS694_06475"/>
<feature type="domain" description="CAAX prenyl protease 1 N-terminal" evidence="16">
    <location>
        <begin position="29"/>
        <end position="207"/>
    </location>
</feature>
<gene>
    <name evidence="17" type="ORF">RS694_06475</name>
</gene>
<keyword evidence="8 14" id="KW-1133">Transmembrane helix</keyword>
<dbReference type="GO" id="GO:0071586">
    <property type="term" value="P:CAAX-box protein processing"/>
    <property type="evidence" value="ECO:0007669"/>
    <property type="project" value="InterPro"/>
</dbReference>
<feature type="binding site" evidence="12">
    <location>
        <position position="362"/>
    </location>
    <ligand>
        <name>Zn(2+)</name>
        <dbReference type="ChEBI" id="CHEBI:29105"/>
        <note>catalytic</note>
    </ligand>
</feature>
<comment type="similarity">
    <text evidence="13">Belongs to the peptidase M48 family.</text>
</comment>
<evidence type="ECO:0000256" key="12">
    <source>
        <dbReference type="PIRSR" id="PIRSR627057-2"/>
    </source>
</evidence>
<dbReference type="FunFam" id="3.30.2010.10:FF:000002">
    <property type="entry name" value="CAAX prenyl protease"/>
    <property type="match status" value="1"/>
</dbReference>
<evidence type="ECO:0000313" key="17">
    <source>
        <dbReference type="EMBL" id="APW44729.1"/>
    </source>
</evidence>
<keyword evidence="3 14" id="KW-0812">Transmembrane</keyword>
<evidence type="ECO:0000259" key="15">
    <source>
        <dbReference type="Pfam" id="PF01435"/>
    </source>
</evidence>
<dbReference type="EMBL" id="CP019239">
    <property type="protein sequence ID" value="APW44729.1"/>
    <property type="molecule type" value="Genomic_DNA"/>
</dbReference>
<evidence type="ECO:0000256" key="11">
    <source>
        <dbReference type="PIRSR" id="PIRSR627057-1"/>
    </source>
</evidence>
<evidence type="ECO:0000256" key="6">
    <source>
        <dbReference type="ARBA" id="ARBA00022824"/>
    </source>
</evidence>
<evidence type="ECO:0000256" key="1">
    <source>
        <dbReference type="ARBA" id="ARBA00004477"/>
    </source>
</evidence>
<proteinExistence type="inferred from homology"/>
<evidence type="ECO:0000259" key="16">
    <source>
        <dbReference type="Pfam" id="PF16491"/>
    </source>
</evidence>
<keyword evidence="10 14" id="KW-0472">Membrane</keyword>
<dbReference type="Proteomes" id="UP000186110">
    <property type="component" value="Chromosome"/>
</dbReference>